<reference evidence="6" key="1">
    <citation type="journal article" date="2019" name="Int. J. Syst. Evol. Microbiol.">
        <title>The Global Catalogue of Microorganisms (GCM) 10K type strain sequencing project: providing services to taxonomists for standard genome sequencing and annotation.</title>
        <authorList>
            <consortium name="The Broad Institute Genomics Platform"/>
            <consortium name="The Broad Institute Genome Sequencing Center for Infectious Disease"/>
            <person name="Wu L."/>
            <person name="Ma J."/>
        </authorList>
    </citation>
    <scope>NUCLEOTIDE SEQUENCE [LARGE SCALE GENOMIC DNA]</scope>
    <source>
        <strain evidence="6">KCTC 3950</strain>
    </source>
</reference>
<proteinExistence type="predicted"/>
<dbReference type="InterPro" id="IPR023214">
    <property type="entry name" value="HAD_sf"/>
</dbReference>
<protein>
    <submittedName>
        <fullName evidence="5">HAD family hydrolase</fullName>
        <ecNumber evidence="5">3.1.3.-</ecNumber>
    </submittedName>
</protein>
<dbReference type="SFLD" id="SFLDS00003">
    <property type="entry name" value="Haloacid_Dehalogenase"/>
    <property type="match status" value="1"/>
</dbReference>
<dbReference type="EC" id="3.1.3.-" evidence="5"/>
<dbReference type="Gene3D" id="3.40.50.1000">
    <property type="entry name" value="HAD superfamily/HAD-like"/>
    <property type="match status" value="1"/>
</dbReference>
<dbReference type="InterPro" id="IPR036412">
    <property type="entry name" value="HAD-like_sf"/>
</dbReference>
<evidence type="ECO:0000313" key="5">
    <source>
        <dbReference type="EMBL" id="MFD2613944.1"/>
    </source>
</evidence>
<gene>
    <name evidence="5" type="ORF">ACFSUF_16130</name>
</gene>
<keyword evidence="3 5" id="KW-0378">Hydrolase</keyword>
<dbReference type="GO" id="GO:0016787">
    <property type="term" value="F:hydrolase activity"/>
    <property type="evidence" value="ECO:0007669"/>
    <property type="project" value="UniProtKB-KW"/>
</dbReference>
<evidence type="ECO:0000256" key="2">
    <source>
        <dbReference type="ARBA" id="ARBA00022723"/>
    </source>
</evidence>
<dbReference type="InterPro" id="IPR006439">
    <property type="entry name" value="HAD-SF_hydro_IA"/>
</dbReference>
<name>A0ABW5PFM6_9BACL</name>
<accession>A0ABW5PFM6</accession>
<dbReference type="InterPro" id="IPR051400">
    <property type="entry name" value="HAD-like_hydrolase"/>
</dbReference>
<keyword evidence="2" id="KW-0479">Metal-binding</keyword>
<evidence type="ECO:0000256" key="4">
    <source>
        <dbReference type="ARBA" id="ARBA00022842"/>
    </source>
</evidence>
<keyword evidence="4" id="KW-0460">Magnesium</keyword>
<comment type="cofactor">
    <cofactor evidence="1">
        <name>Mg(2+)</name>
        <dbReference type="ChEBI" id="CHEBI:18420"/>
    </cofactor>
</comment>
<dbReference type="NCBIfam" id="TIGR01549">
    <property type="entry name" value="HAD-SF-IA-v1"/>
    <property type="match status" value="1"/>
</dbReference>
<dbReference type="Gene3D" id="1.10.150.520">
    <property type="match status" value="1"/>
</dbReference>
<dbReference type="Pfam" id="PF13419">
    <property type="entry name" value="HAD_2"/>
    <property type="match status" value="1"/>
</dbReference>
<dbReference type="CDD" id="cd01427">
    <property type="entry name" value="HAD_like"/>
    <property type="match status" value="1"/>
</dbReference>
<dbReference type="PANTHER" id="PTHR46470">
    <property type="entry name" value="N-ACYLNEURAMINATE-9-PHOSPHATASE"/>
    <property type="match status" value="1"/>
</dbReference>
<dbReference type="PANTHER" id="PTHR46470:SF2">
    <property type="entry name" value="GLYCERALDEHYDE 3-PHOSPHATE PHOSPHATASE"/>
    <property type="match status" value="1"/>
</dbReference>
<sequence length="263" mass="29904">MGNIHGDRKRTVSAVVFDMDDTLYPERDYVLSGLRETDRYLTDRFGLSGFYAASAERFRTGSSRRLFNDTLDQLSFAYDENLIHELVRQYRKHTPAITLFHDAAWALERLTAAHGVKLGLISDGFLEAQKRKVTALDLERVFEAVILSDGFGREHWKPSPVPYEEMSFQLGAGHETCVYIGDNPLKDFVTAKRLGWLTVHVCREDGVYARVPVPPGHEAHYRISSLYQLSGIPELTAFFEADLVSERRRQALLVHSKEALSLL</sequence>
<evidence type="ECO:0000313" key="6">
    <source>
        <dbReference type="Proteomes" id="UP001597541"/>
    </source>
</evidence>
<dbReference type="SUPFAM" id="SSF56784">
    <property type="entry name" value="HAD-like"/>
    <property type="match status" value="1"/>
</dbReference>
<evidence type="ECO:0000256" key="3">
    <source>
        <dbReference type="ARBA" id="ARBA00022801"/>
    </source>
</evidence>
<keyword evidence="6" id="KW-1185">Reference proteome</keyword>
<dbReference type="InterPro" id="IPR041492">
    <property type="entry name" value="HAD_2"/>
</dbReference>
<evidence type="ECO:0000256" key="1">
    <source>
        <dbReference type="ARBA" id="ARBA00001946"/>
    </source>
</evidence>
<dbReference type="SFLD" id="SFLDG01129">
    <property type="entry name" value="C1.5:_HAD__Beta-PGM__Phosphata"/>
    <property type="match status" value="1"/>
</dbReference>
<comment type="caution">
    <text evidence="5">The sequence shown here is derived from an EMBL/GenBank/DDBJ whole genome shotgun (WGS) entry which is preliminary data.</text>
</comment>
<dbReference type="EMBL" id="JBHUME010000009">
    <property type="protein sequence ID" value="MFD2613944.1"/>
    <property type="molecule type" value="Genomic_DNA"/>
</dbReference>
<dbReference type="Proteomes" id="UP001597541">
    <property type="component" value="Unassembled WGS sequence"/>
</dbReference>
<organism evidence="5 6">
    <name type="scientific">Paenibacillus gansuensis</name>
    <dbReference type="NCBI Taxonomy" id="306542"/>
    <lineage>
        <taxon>Bacteria</taxon>
        <taxon>Bacillati</taxon>
        <taxon>Bacillota</taxon>
        <taxon>Bacilli</taxon>
        <taxon>Bacillales</taxon>
        <taxon>Paenibacillaceae</taxon>
        <taxon>Paenibacillus</taxon>
    </lineage>
</organism>
<dbReference type="RefSeq" id="WP_377604260.1">
    <property type="nucleotide sequence ID" value="NZ_JBHUME010000009.1"/>
</dbReference>